<keyword evidence="2" id="KW-0812">Transmembrane</keyword>
<evidence type="ECO:0000313" key="3">
    <source>
        <dbReference type="EMBL" id="MFC4374966.1"/>
    </source>
</evidence>
<evidence type="ECO:0000256" key="2">
    <source>
        <dbReference type="SAM" id="Phobius"/>
    </source>
</evidence>
<accession>A0ABV8VI11</accession>
<feature type="transmembrane region" description="Helical" evidence="2">
    <location>
        <begin position="68"/>
        <end position="90"/>
    </location>
</feature>
<keyword evidence="4" id="KW-1185">Reference proteome</keyword>
<feature type="transmembrane region" description="Helical" evidence="2">
    <location>
        <begin position="96"/>
        <end position="115"/>
    </location>
</feature>
<proteinExistence type="predicted"/>
<evidence type="ECO:0000313" key="4">
    <source>
        <dbReference type="Proteomes" id="UP001595844"/>
    </source>
</evidence>
<organism evidence="3 4">
    <name type="scientific">Nocardia halotolerans</name>
    <dbReference type="NCBI Taxonomy" id="1755878"/>
    <lineage>
        <taxon>Bacteria</taxon>
        <taxon>Bacillati</taxon>
        <taxon>Actinomycetota</taxon>
        <taxon>Actinomycetes</taxon>
        <taxon>Mycobacteriales</taxon>
        <taxon>Nocardiaceae</taxon>
        <taxon>Nocardia</taxon>
    </lineage>
</organism>
<dbReference type="RefSeq" id="WP_378560884.1">
    <property type="nucleotide sequence ID" value="NZ_JBHSDL010000014.1"/>
</dbReference>
<comment type="caution">
    <text evidence="3">The sequence shown here is derived from an EMBL/GenBank/DDBJ whole genome shotgun (WGS) entry which is preliminary data.</text>
</comment>
<dbReference type="EMBL" id="JBHSDL010000014">
    <property type="protein sequence ID" value="MFC4374966.1"/>
    <property type="molecule type" value="Genomic_DNA"/>
</dbReference>
<sequence>MNVQPLPGPTGVQNSEPVIEAVCPTCHSTNCFVLVRSDTPPKNWMDFLDRQLKAVISGHWSGKTVAHLGGAVFVVATAVAAAVGLILLAYTAMGPYVAGSVGGATVVGFATHWLIRRRGGQPTSPADNTPPEPTAVAAPPTESA</sequence>
<protein>
    <submittedName>
        <fullName evidence="3">Uncharacterized protein</fullName>
    </submittedName>
</protein>
<name>A0ABV8VI11_9NOCA</name>
<feature type="region of interest" description="Disordered" evidence="1">
    <location>
        <begin position="118"/>
        <end position="144"/>
    </location>
</feature>
<reference evidence="4" key="1">
    <citation type="journal article" date="2019" name="Int. J. Syst. Evol. Microbiol.">
        <title>The Global Catalogue of Microorganisms (GCM) 10K type strain sequencing project: providing services to taxonomists for standard genome sequencing and annotation.</title>
        <authorList>
            <consortium name="The Broad Institute Genomics Platform"/>
            <consortium name="The Broad Institute Genome Sequencing Center for Infectious Disease"/>
            <person name="Wu L."/>
            <person name="Ma J."/>
        </authorList>
    </citation>
    <scope>NUCLEOTIDE SEQUENCE [LARGE SCALE GENOMIC DNA]</scope>
    <source>
        <strain evidence="4">IBRC-M 10490</strain>
    </source>
</reference>
<dbReference type="Proteomes" id="UP001595844">
    <property type="component" value="Unassembled WGS sequence"/>
</dbReference>
<feature type="compositionally biased region" description="Low complexity" evidence="1">
    <location>
        <begin position="134"/>
        <end position="144"/>
    </location>
</feature>
<evidence type="ECO:0000256" key="1">
    <source>
        <dbReference type="SAM" id="MobiDB-lite"/>
    </source>
</evidence>
<keyword evidence="2" id="KW-1133">Transmembrane helix</keyword>
<gene>
    <name evidence="3" type="ORF">ACFO5K_12730</name>
</gene>
<keyword evidence="2" id="KW-0472">Membrane</keyword>